<keyword evidence="2" id="KW-1185">Reference proteome</keyword>
<organism evidence="1 2">
    <name type="scientific">Saccharomonospora glauca K62</name>
    <dbReference type="NCBI Taxonomy" id="928724"/>
    <lineage>
        <taxon>Bacteria</taxon>
        <taxon>Bacillati</taxon>
        <taxon>Actinomycetota</taxon>
        <taxon>Actinomycetes</taxon>
        <taxon>Pseudonocardiales</taxon>
        <taxon>Pseudonocardiaceae</taxon>
        <taxon>Saccharomonospora</taxon>
    </lineage>
</organism>
<proteinExistence type="predicted"/>
<dbReference type="HOGENOM" id="CLU_2571803_0_0_11"/>
<name>I1D7H6_9PSEU</name>
<evidence type="ECO:0000313" key="2">
    <source>
        <dbReference type="Proteomes" id="UP000005087"/>
    </source>
</evidence>
<accession>I1D7H6</accession>
<gene>
    <name evidence="1" type="ORF">SacglDRAFT_04062</name>
</gene>
<reference evidence="2" key="2">
    <citation type="submission" date="2012-01" db="EMBL/GenBank/DDBJ databases">
        <title>Noncontiguous Finished sequence of chromosome of Saccharomonospora glauca K62.</title>
        <authorList>
            <consortium name="US DOE Joint Genome Institute"/>
            <person name="Lucas S."/>
            <person name="Han J."/>
            <person name="Lapidus A."/>
            <person name="Cheng J.-F."/>
            <person name="Goodwin L."/>
            <person name="Pitluck S."/>
            <person name="Peters L."/>
            <person name="Mikhailova N."/>
            <person name="Held B."/>
            <person name="Detter J.C."/>
            <person name="Han C."/>
            <person name="Tapia R."/>
            <person name="Land M."/>
            <person name="Hauser L."/>
            <person name="Kyrpides N."/>
            <person name="Ivanova N."/>
            <person name="Pagani I."/>
            <person name="Brambilla E.-M."/>
            <person name="Klenk H.-P."/>
            <person name="Woyke T."/>
        </authorList>
    </citation>
    <scope>NUCLEOTIDE SEQUENCE [LARGE SCALE GENOMIC DNA]</scope>
    <source>
        <strain evidence="2">K62</strain>
    </source>
</reference>
<protein>
    <submittedName>
        <fullName evidence="1">Uncharacterized protein</fullName>
    </submittedName>
</protein>
<dbReference type="Proteomes" id="UP000005087">
    <property type="component" value="Chromosome"/>
</dbReference>
<dbReference type="AlphaFoldDB" id="I1D7H6"/>
<dbReference type="EMBL" id="CM001484">
    <property type="protein sequence ID" value="EIF00901.1"/>
    <property type="molecule type" value="Genomic_DNA"/>
</dbReference>
<reference evidence="1 2" key="1">
    <citation type="submission" date="2011-09" db="EMBL/GenBank/DDBJ databases">
        <authorList>
            <consortium name="US DOE Joint Genome Institute (JGI-PGF)"/>
            <person name="Lucas S."/>
            <person name="Han J."/>
            <person name="Lapidus A."/>
            <person name="Cheng J.-F."/>
            <person name="Goodwin L."/>
            <person name="Pitluck S."/>
            <person name="Peters L."/>
            <person name="Land M.L."/>
            <person name="Hauser L."/>
            <person name="Brambilla E."/>
            <person name="Klenk H.-P."/>
            <person name="Woyke T.J."/>
        </authorList>
    </citation>
    <scope>NUCLEOTIDE SEQUENCE [LARGE SCALE GENOMIC DNA]</scope>
    <source>
        <strain evidence="1 2">K62</strain>
    </source>
</reference>
<evidence type="ECO:0000313" key="1">
    <source>
        <dbReference type="EMBL" id="EIF00901.1"/>
    </source>
</evidence>
<dbReference type="eggNOG" id="ENOG5034BHE">
    <property type="taxonomic scope" value="Bacteria"/>
</dbReference>
<sequence length="98" mass="10912">MHLVSRELLGPALALTPMSVEQLRHLLAGVLNAITAAHAHSTKAKELLDDYRRVIVEAQAQARPWLPAELARAVAQIDANHLRLDTVRNLLAEYESRM</sequence>
<dbReference type="STRING" id="928724.SacglDRAFT_04062"/>